<keyword evidence="5 8" id="KW-1133">Transmembrane helix</keyword>
<evidence type="ECO:0000313" key="9">
    <source>
        <dbReference type="EMBL" id="PTX62933.1"/>
    </source>
</evidence>
<organism evidence="9 10">
    <name type="scientific">Kordia periserrulae</name>
    <dbReference type="NCBI Taxonomy" id="701523"/>
    <lineage>
        <taxon>Bacteria</taxon>
        <taxon>Pseudomonadati</taxon>
        <taxon>Bacteroidota</taxon>
        <taxon>Flavobacteriia</taxon>
        <taxon>Flavobacteriales</taxon>
        <taxon>Flavobacteriaceae</taxon>
        <taxon>Kordia</taxon>
    </lineage>
</organism>
<dbReference type="GO" id="GO:0005886">
    <property type="term" value="C:plasma membrane"/>
    <property type="evidence" value="ECO:0007669"/>
    <property type="project" value="UniProtKB-SubCell"/>
</dbReference>
<keyword evidence="6 7" id="KW-0472">Membrane</keyword>
<comment type="subcellular location">
    <subcellularLocation>
        <location evidence="1">Cell membrane</location>
        <topology evidence="1">Multi-pass membrane protein</topology>
    </subcellularLocation>
</comment>
<feature type="transmembrane region" description="Helical" evidence="8">
    <location>
        <begin position="428"/>
        <end position="447"/>
    </location>
</feature>
<keyword evidence="3 7" id="KW-1003">Cell membrane</keyword>
<dbReference type="InterPro" id="IPR004299">
    <property type="entry name" value="MBOAT_fam"/>
</dbReference>
<sequence length="485" mass="55744">MVFSSYFFTFYFLPIVLLLYYVSPKKLRHFTLTIISYIFYGWANSAFVLLMLGSTIIDYICGLFIAERWGKNWSKPIESLEKGGKRTQQQKWAVTISVISNLSLLAFFKYFNFAVENYNALLEFIGLEGIDSNSIMNVVLPLGISFYTFQSMSYSIDIYRGNAKPIRNFIDFACYVSMFPQLVAGPIIRFQDVANQLRHRTHTLEKFSRGIAFFCLGMAKKVLLANPCGKIADTCFDAVDVGFLNSWYGAISYAFQIYFDFSGYSDMAIGLGLMLGFVFAKNFDNPYSSKSITEFWRRWHISLSTWLRDYLYIPLGGNRNGNTRTYINLMLVMLLGGLWHGSSWNFVIWGAIHGVFLALERLANKKAFYQKLPKIGGIMLTFIIVVCAWVFFRASDLPNAINYLQAMFGGTSAMEIDAVNDILIKNPYYIINFILAGIVVWTFPQTWNFTKNITFAKSLWIIFVMIISILTLMTQDFNPFIYFIF</sequence>
<dbReference type="OrthoDB" id="9805788at2"/>
<evidence type="ECO:0000256" key="4">
    <source>
        <dbReference type="ARBA" id="ARBA00022692"/>
    </source>
</evidence>
<dbReference type="EMBL" id="QBKT01000002">
    <property type="protein sequence ID" value="PTX62933.1"/>
    <property type="molecule type" value="Genomic_DNA"/>
</dbReference>
<comment type="similarity">
    <text evidence="2 7">Belongs to the membrane-bound acyltransferase family.</text>
</comment>
<dbReference type="PANTHER" id="PTHR13285">
    <property type="entry name" value="ACYLTRANSFERASE"/>
    <property type="match status" value="1"/>
</dbReference>
<feature type="transmembrane region" description="Helical" evidence="8">
    <location>
        <begin position="375"/>
        <end position="392"/>
    </location>
</feature>
<evidence type="ECO:0000256" key="8">
    <source>
        <dbReference type="SAM" id="Phobius"/>
    </source>
</evidence>
<dbReference type="AlphaFoldDB" id="A0A2T6C3R0"/>
<accession>A0A2T6C3R0</accession>
<evidence type="ECO:0000256" key="2">
    <source>
        <dbReference type="ARBA" id="ARBA00010323"/>
    </source>
</evidence>
<feature type="transmembrane region" description="Helical" evidence="8">
    <location>
        <begin position="459"/>
        <end position="484"/>
    </location>
</feature>
<proteinExistence type="inferred from homology"/>
<dbReference type="InterPro" id="IPR051085">
    <property type="entry name" value="MB_O-acyltransferase"/>
</dbReference>
<evidence type="ECO:0000256" key="6">
    <source>
        <dbReference type="ARBA" id="ARBA00023136"/>
    </source>
</evidence>
<dbReference type="GO" id="GO:0016746">
    <property type="term" value="F:acyltransferase activity"/>
    <property type="evidence" value="ECO:0007669"/>
    <property type="project" value="UniProtKB-KW"/>
</dbReference>
<keyword evidence="10" id="KW-1185">Reference proteome</keyword>
<feature type="transmembrane region" description="Helical" evidence="8">
    <location>
        <begin position="135"/>
        <end position="156"/>
    </location>
</feature>
<gene>
    <name evidence="9" type="ORF">C8N46_102334</name>
</gene>
<keyword evidence="4 8" id="KW-0812">Transmembrane</keyword>
<evidence type="ECO:0000256" key="5">
    <source>
        <dbReference type="ARBA" id="ARBA00022989"/>
    </source>
</evidence>
<feature type="transmembrane region" description="Helical" evidence="8">
    <location>
        <begin position="6"/>
        <end position="22"/>
    </location>
</feature>
<evidence type="ECO:0000313" key="10">
    <source>
        <dbReference type="Proteomes" id="UP000244090"/>
    </source>
</evidence>
<dbReference type="InterPro" id="IPR028362">
    <property type="entry name" value="AlgI"/>
</dbReference>
<evidence type="ECO:0000256" key="3">
    <source>
        <dbReference type="ARBA" id="ARBA00022475"/>
    </source>
</evidence>
<feature type="transmembrane region" description="Helical" evidence="8">
    <location>
        <begin position="261"/>
        <end position="280"/>
    </location>
</feature>
<dbReference type="Pfam" id="PF03062">
    <property type="entry name" value="MBOAT"/>
    <property type="match status" value="1"/>
</dbReference>
<reference evidence="9 10" key="1">
    <citation type="submission" date="2018-04" db="EMBL/GenBank/DDBJ databases">
        <title>Genomic Encyclopedia of Archaeal and Bacterial Type Strains, Phase II (KMG-II): from individual species to whole genera.</title>
        <authorList>
            <person name="Goeker M."/>
        </authorList>
    </citation>
    <scope>NUCLEOTIDE SEQUENCE [LARGE SCALE GENOMIC DNA]</scope>
    <source>
        <strain evidence="9 10">DSM 25731</strain>
    </source>
</reference>
<dbReference type="PANTHER" id="PTHR13285:SF18">
    <property type="entry name" value="PROTEIN-CYSTEINE N-PALMITOYLTRANSFERASE RASP"/>
    <property type="match status" value="1"/>
</dbReference>
<feature type="transmembrane region" description="Helical" evidence="8">
    <location>
        <begin position="168"/>
        <end position="188"/>
    </location>
</feature>
<protein>
    <submittedName>
        <fullName evidence="9">Alginate O-acetyltransferase complex protein AlgI</fullName>
    </submittedName>
</protein>
<dbReference type="PIRSF" id="PIRSF016636">
    <property type="entry name" value="AlgI_DltB"/>
    <property type="match status" value="1"/>
</dbReference>
<dbReference type="Proteomes" id="UP000244090">
    <property type="component" value="Unassembled WGS sequence"/>
</dbReference>
<dbReference type="PIRSF" id="PIRSF500217">
    <property type="entry name" value="AlgI"/>
    <property type="match status" value="1"/>
</dbReference>
<keyword evidence="7" id="KW-0012">Acyltransferase</keyword>
<evidence type="ECO:0000256" key="7">
    <source>
        <dbReference type="PIRNR" id="PIRNR016636"/>
    </source>
</evidence>
<dbReference type="GO" id="GO:0042121">
    <property type="term" value="P:alginic acid biosynthetic process"/>
    <property type="evidence" value="ECO:0007669"/>
    <property type="project" value="InterPro"/>
</dbReference>
<evidence type="ECO:0000256" key="1">
    <source>
        <dbReference type="ARBA" id="ARBA00004651"/>
    </source>
</evidence>
<dbReference type="InterPro" id="IPR024194">
    <property type="entry name" value="Ac/AlaTfrase_AlgI/DltB"/>
</dbReference>
<feature type="transmembrane region" description="Helical" evidence="8">
    <location>
        <begin position="325"/>
        <end position="340"/>
    </location>
</feature>
<keyword evidence="7 9" id="KW-0808">Transferase</keyword>
<name>A0A2T6C3R0_9FLAO</name>
<comment type="caution">
    <text evidence="9">The sequence shown here is derived from an EMBL/GenBank/DDBJ whole genome shotgun (WGS) entry which is preliminary data.</text>
</comment>
<feature type="transmembrane region" description="Helical" evidence="8">
    <location>
        <begin position="92"/>
        <end position="115"/>
    </location>
</feature>